<keyword evidence="3" id="KW-0238">DNA-binding</keyword>
<keyword evidence="5" id="KW-0539">Nucleus</keyword>
<feature type="region of interest" description="Disordered" evidence="6">
    <location>
        <begin position="347"/>
        <end position="366"/>
    </location>
</feature>
<dbReference type="PANTHER" id="PTHR46412:SF9">
    <property type="entry name" value="TRANSCRIPTION FACTOR BIM3"/>
    <property type="match status" value="1"/>
</dbReference>
<evidence type="ECO:0000313" key="9">
    <source>
        <dbReference type="Proteomes" id="UP000306102"/>
    </source>
</evidence>
<feature type="compositionally biased region" description="Basic and acidic residues" evidence="6">
    <location>
        <begin position="77"/>
        <end position="86"/>
    </location>
</feature>
<dbReference type="CDD" id="cd11453">
    <property type="entry name" value="bHLH_AtBIM_like"/>
    <property type="match status" value="1"/>
</dbReference>
<dbReference type="EMBL" id="SDRB02006989">
    <property type="protein sequence ID" value="THG11869.1"/>
    <property type="molecule type" value="Genomic_DNA"/>
</dbReference>
<reference evidence="8 9" key="1">
    <citation type="journal article" date="2018" name="Proc. Natl. Acad. Sci. U.S.A.">
        <title>Draft genome sequence of Camellia sinensis var. sinensis provides insights into the evolution of the tea genome and tea quality.</title>
        <authorList>
            <person name="Wei C."/>
            <person name="Yang H."/>
            <person name="Wang S."/>
            <person name="Zhao J."/>
            <person name="Liu C."/>
            <person name="Gao L."/>
            <person name="Xia E."/>
            <person name="Lu Y."/>
            <person name="Tai Y."/>
            <person name="She G."/>
            <person name="Sun J."/>
            <person name="Cao H."/>
            <person name="Tong W."/>
            <person name="Gao Q."/>
            <person name="Li Y."/>
            <person name="Deng W."/>
            <person name="Jiang X."/>
            <person name="Wang W."/>
            <person name="Chen Q."/>
            <person name="Zhang S."/>
            <person name="Li H."/>
            <person name="Wu J."/>
            <person name="Wang P."/>
            <person name="Li P."/>
            <person name="Shi C."/>
            <person name="Zheng F."/>
            <person name="Jian J."/>
            <person name="Huang B."/>
            <person name="Shan D."/>
            <person name="Shi M."/>
            <person name="Fang C."/>
            <person name="Yue Y."/>
            <person name="Li F."/>
            <person name="Li D."/>
            <person name="Wei S."/>
            <person name="Han B."/>
            <person name="Jiang C."/>
            <person name="Yin Y."/>
            <person name="Xia T."/>
            <person name="Zhang Z."/>
            <person name="Bennetzen J.L."/>
            <person name="Zhao S."/>
            <person name="Wan X."/>
        </authorList>
    </citation>
    <scope>NUCLEOTIDE SEQUENCE [LARGE SCALE GENOMIC DNA]</scope>
    <source>
        <strain evidence="9">cv. Shuchazao</strain>
        <tissue evidence="8">Leaf</tissue>
    </source>
</reference>
<comment type="subcellular location">
    <subcellularLocation>
        <location evidence="1">Nucleus</location>
    </subcellularLocation>
</comment>
<evidence type="ECO:0000259" key="7">
    <source>
        <dbReference type="PROSITE" id="PS50888"/>
    </source>
</evidence>
<evidence type="ECO:0000256" key="3">
    <source>
        <dbReference type="ARBA" id="ARBA00023125"/>
    </source>
</evidence>
<evidence type="ECO:0000256" key="1">
    <source>
        <dbReference type="ARBA" id="ARBA00004123"/>
    </source>
</evidence>
<evidence type="ECO:0000256" key="4">
    <source>
        <dbReference type="ARBA" id="ARBA00023163"/>
    </source>
</evidence>
<dbReference type="PANTHER" id="PTHR46412">
    <property type="entry name" value="BES1-INTERACTING MYC-LIKE PROTEIN"/>
    <property type="match status" value="1"/>
</dbReference>
<proteinExistence type="predicted"/>
<dbReference type="Gene3D" id="4.10.280.10">
    <property type="entry name" value="Helix-loop-helix DNA-binding domain"/>
    <property type="match status" value="1"/>
</dbReference>
<comment type="caution">
    <text evidence="8">The sequence shown here is derived from an EMBL/GenBank/DDBJ whole genome shotgun (WGS) entry which is preliminary data.</text>
</comment>
<keyword evidence="2" id="KW-0805">Transcription regulation</keyword>
<dbReference type="GO" id="GO:0003700">
    <property type="term" value="F:DNA-binding transcription factor activity"/>
    <property type="evidence" value="ECO:0007669"/>
    <property type="project" value="InterPro"/>
</dbReference>
<feature type="region of interest" description="Disordered" evidence="6">
    <location>
        <begin position="58"/>
        <end position="86"/>
    </location>
</feature>
<keyword evidence="9" id="KW-1185">Reference proteome</keyword>
<evidence type="ECO:0000256" key="5">
    <source>
        <dbReference type="ARBA" id="ARBA00023242"/>
    </source>
</evidence>
<dbReference type="InterPro" id="IPR011598">
    <property type="entry name" value="bHLH_dom"/>
</dbReference>
<dbReference type="GO" id="GO:0006351">
    <property type="term" value="P:DNA-templated transcription"/>
    <property type="evidence" value="ECO:0007669"/>
    <property type="project" value="InterPro"/>
</dbReference>
<dbReference type="GO" id="GO:0005634">
    <property type="term" value="C:nucleus"/>
    <property type="evidence" value="ECO:0007669"/>
    <property type="project" value="UniProtKB-SubCell"/>
</dbReference>
<keyword evidence="4" id="KW-0804">Transcription</keyword>
<sequence length="366" mass="40679">MGPAVRSAGYGASLSLRIIAWATKRSGLKNWSRLEMVRSVKSHHHEDEELVPRRATDCSSQIDVKSTDQKTNAVRSKHSETEQRRRSKINERFQILRDLIPQNDQKRDKASFLLEVIQYIQFLQEKLQMYEGSYQGWSQEPTKLMPWRNNCGPVESFIDQSQLMRNGSGQEDSIVVTPAMLTNAQNSVESDLGEAAVYKALDNPAVAENQAIPINIPLQSSVLGDVPTQRCQAFVSDSEHLASQSQSQFWQSRPCTTESAVPSYTLNEEELKIESGEASISNAYSQGLLNSLTEALQSSGVDLTQASISVQLDVGKRANTGLTATMFSAKDHQNQCPVSQSRTVYGVGSSCEDSDQAHKRLRTEHI</sequence>
<accession>A0A4S4E749</accession>
<dbReference type="AlphaFoldDB" id="A0A4S4E749"/>
<evidence type="ECO:0000256" key="6">
    <source>
        <dbReference type="SAM" id="MobiDB-lite"/>
    </source>
</evidence>
<evidence type="ECO:0000256" key="2">
    <source>
        <dbReference type="ARBA" id="ARBA00023015"/>
    </source>
</evidence>
<protein>
    <recommendedName>
        <fullName evidence="7">BHLH domain-containing protein</fullName>
    </recommendedName>
</protein>
<dbReference type="InterPro" id="IPR036638">
    <property type="entry name" value="HLH_DNA-bd_sf"/>
</dbReference>
<dbReference type="InterPro" id="IPR044295">
    <property type="entry name" value="BIM1/2/3"/>
</dbReference>
<dbReference type="GO" id="GO:0046983">
    <property type="term" value="F:protein dimerization activity"/>
    <property type="evidence" value="ECO:0007669"/>
    <property type="project" value="InterPro"/>
</dbReference>
<dbReference type="PROSITE" id="PS50888">
    <property type="entry name" value="BHLH"/>
    <property type="match status" value="1"/>
</dbReference>
<dbReference type="Pfam" id="PF00010">
    <property type="entry name" value="HLH"/>
    <property type="match status" value="1"/>
</dbReference>
<feature type="compositionally biased region" description="Basic and acidic residues" evidence="6">
    <location>
        <begin position="355"/>
        <end position="366"/>
    </location>
</feature>
<gene>
    <name evidence="8" type="ORF">TEA_000424</name>
</gene>
<name>A0A4S4E749_CAMSN</name>
<dbReference type="Proteomes" id="UP000306102">
    <property type="component" value="Unassembled WGS sequence"/>
</dbReference>
<evidence type="ECO:0000313" key="8">
    <source>
        <dbReference type="EMBL" id="THG11869.1"/>
    </source>
</evidence>
<dbReference type="SMART" id="SM00353">
    <property type="entry name" value="HLH"/>
    <property type="match status" value="1"/>
</dbReference>
<dbReference type="GO" id="GO:0003677">
    <property type="term" value="F:DNA binding"/>
    <property type="evidence" value="ECO:0007669"/>
    <property type="project" value="UniProtKB-KW"/>
</dbReference>
<feature type="compositionally biased region" description="Polar residues" evidence="6">
    <location>
        <begin position="58"/>
        <end position="74"/>
    </location>
</feature>
<dbReference type="FunFam" id="4.10.280.10:FF:000093">
    <property type="entry name" value="BHLH domain class transcription factor"/>
    <property type="match status" value="1"/>
</dbReference>
<organism evidence="8 9">
    <name type="scientific">Camellia sinensis var. sinensis</name>
    <name type="common">China tea</name>
    <dbReference type="NCBI Taxonomy" id="542762"/>
    <lineage>
        <taxon>Eukaryota</taxon>
        <taxon>Viridiplantae</taxon>
        <taxon>Streptophyta</taxon>
        <taxon>Embryophyta</taxon>
        <taxon>Tracheophyta</taxon>
        <taxon>Spermatophyta</taxon>
        <taxon>Magnoliopsida</taxon>
        <taxon>eudicotyledons</taxon>
        <taxon>Gunneridae</taxon>
        <taxon>Pentapetalae</taxon>
        <taxon>asterids</taxon>
        <taxon>Ericales</taxon>
        <taxon>Theaceae</taxon>
        <taxon>Camellia</taxon>
    </lineage>
</organism>
<feature type="domain" description="BHLH" evidence="7">
    <location>
        <begin position="73"/>
        <end position="123"/>
    </location>
</feature>
<dbReference type="SUPFAM" id="SSF47459">
    <property type="entry name" value="HLH, helix-loop-helix DNA-binding domain"/>
    <property type="match status" value="1"/>
</dbReference>